<evidence type="ECO:0000259" key="9">
    <source>
        <dbReference type="PROSITE" id="PS50011"/>
    </source>
</evidence>
<dbReference type="Proteomes" id="UP001285441">
    <property type="component" value="Unassembled WGS sequence"/>
</dbReference>
<evidence type="ECO:0000256" key="5">
    <source>
        <dbReference type="ARBA" id="ARBA00022777"/>
    </source>
</evidence>
<gene>
    <name evidence="10" type="ORF">B0H63DRAFT_548848</name>
</gene>
<dbReference type="GO" id="GO:0005737">
    <property type="term" value="C:cytoplasm"/>
    <property type="evidence" value="ECO:0007669"/>
    <property type="project" value="TreeGrafter"/>
</dbReference>
<dbReference type="AlphaFoldDB" id="A0AAE0KEB8"/>
<feature type="domain" description="Protein kinase" evidence="9">
    <location>
        <begin position="1"/>
        <end position="280"/>
    </location>
</feature>
<reference evidence="10" key="1">
    <citation type="journal article" date="2023" name="Mol. Phylogenet. Evol.">
        <title>Genome-scale phylogeny and comparative genomics of the fungal order Sordariales.</title>
        <authorList>
            <person name="Hensen N."/>
            <person name="Bonometti L."/>
            <person name="Westerberg I."/>
            <person name="Brannstrom I.O."/>
            <person name="Guillou S."/>
            <person name="Cros-Aarteil S."/>
            <person name="Calhoun S."/>
            <person name="Haridas S."/>
            <person name="Kuo A."/>
            <person name="Mondo S."/>
            <person name="Pangilinan J."/>
            <person name="Riley R."/>
            <person name="LaButti K."/>
            <person name="Andreopoulos B."/>
            <person name="Lipzen A."/>
            <person name="Chen C."/>
            <person name="Yan M."/>
            <person name="Daum C."/>
            <person name="Ng V."/>
            <person name="Clum A."/>
            <person name="Steindorff A."/>
            <person name="Ohm R.A."/>
            <person name="Martin F."/>
            <person name="Silar P."/>
            <person name="Natvig D.O."/>
            <person name="Lalanne C."/>
            <person name="Gautier V."/>
            <person name="Ament-Velasquez S.L."/>
            <person name="Kruys A."/>
            <person name="Hutchinson M.I."/>
            <person name="Powell A.J."/>
            <person name="Barry K."/>
            <person name="Miller A.N."/>
            <person name="Grigoriev I.V."/>
            <person name="Debuchy R."/>
            <person name="Gladieux P."/>
            <person name="Hiltunen Thoren M."/>
            <person name="Johannesson H."/>
        </authorList>
    </citation>
    <scope>NUCLEOTIDE SEQUENCE</scope>
    <source>
        <strain evidence="10">CBS 232.78</strain>
    </source>
</reference>
<dbReference type="Pfam" id="PF00069">
    <property type="entry name" value="Pkinase"/>
    <property type="match status" value="1"/>
</dbReference>
<evidence type="ECO:0000313" key="10">
    <source>
        <dbReference type="EMBL" id="KAK3374602.1"/>
    </source>
</evidence>
<comment type="catalytic activity">
    <reaction evidence="7">
        <text>L-threonyl-[protein] + ATP = O-phospho-L-threonyl-[protein] + ADP + H(+)</text>
        <dbReference type="Rhea" id="RHEA:46608"/>
        <dbReference type="Rhea" id="RHEA-COMP:11060"/>
        <dbReference type="Rhea" id="RHEA-COMP:11605"/>
        <dbReference type="ChEBI" id="CHEBI:15378"/>
        <dbReference type="ChEBI" id="CHEBI:30013"/>
        <dbReference type="ChEBI" id="CHEBI:30616"/>
        <dbReference type="ChEBI" id="CHEBI:61977"/>
        <dbReference type="ChEBI" id="CHEBI:456216"/>
        <dbReference type="EC" id="2.7.11.1"/>
    </reaction>
</comment>
<evidence type="ECO:0000256" key="8">
    <source>
        <dbReference type="ARBA" id="ARBA00048679"/>
    </source>
</evidence>
<comment type="catalytic activity">
    <reaction evidence="8">
        <text>L-seryl-[protein] + ATP = O-phospho-L-seryl-[protein] + ADP + H(+)</text>
        <dbReference type="Rhea" id="RHEA:17989"/>
        <dbReference type="Rhea" id="RHEA-COMP:9863"/>
        <dbReference type="Rhea" id="RHEA-COMP:11604"/>
        <dbReference type="ChEBI" id="CHEBI:15378"/>
        <dbReference type="ChEBI" id="CHEBI:29999"/>
        <dbReference type="ChEBI" id="CHEBI:30616"/>
        <dbReference type="ChEBI" id="CHEBI:83421"/>
        <dbReference type="ChEBI" id="CHEBI:456216"/>
        <dbReference type="EC" id="2.7.11.1"/>
    </reaction>
</comment>
<proteinExistence type="predicted"/>
<keyword evidence="4" id="KW-0547">Nucleotide-binding</keyword>
<dbReference type="EMBL" id="JAULSW010000007">
    <property type="protein sequence ID" value="KAK3374602.1"/>
    <property type="molecule type" value="Genomic_DNA"/>
</dbReference>
<keyword evidence="5 10" id="KW-0418">Kinase</keyword>
<dbReference type="SUPFAM" id="SSF56112">
    <property type="entry name" value="Protein kinase-like (PK-like)"/>
    <property type="match status" value="1"/>
</dbReference>
<dbReference type="PANTHER" id="PTHR24361:SF433">
    <property type="entry name" value="PROTEIN KINASE DOMAIN-CONTAINING PROTEIN"/>
    <property type="match status" value="1"/>
</dbReference>
<dbReference type="PANTHER" id="PTHR24361">
    <property type="entry name" value="MITOGEN-ACTIVATED KINASE KINASE KINASE"/>
    <property type="match status" value="1"/>
</dbReference>
<evidence type="ECO:0000256" key="7">
    <source>
        <dbReference type="ARBA" id="ARBA00047899"/>
    </source>
</evidence>
<evidence type="ECO:0000256" key="1">
    <source>
        <dbReference type="ARBA" id="ARBA00012513"/>
    </source>
</evidence>
<evidence type="ECO:0000256" key="3">
    <source>
        <dbReference type="ARBA" id="ARBA00022679"/>
    </source>
</evidence>
<dbReference type="EC" id="2.7.11.1" evidence="1"/>
<keyword evidence="11" id="KW-1185">Reference proteome</keyword>
<keyword evidence="6" id="KW-0067">ATP-binding</keyword>
<protein>
    <recommendedName>
        <fullName evidence="1">non-specific serine/threonine protein kinase</fullName>
        <ecNumber evidence="1">2.7.11.1</ecNumber>
    </recommendedName>
</protein>
<dbReference type="Gene3D" id="3.30.200.20">
    <property type="entry name" value="Phosphorylase Kinase, domain 1"/>
    <property type="match status" value="1"/>
</dbReference>
<dbReference type="SMART" id="SM00220">
    <property type="entry name" value="S_TKc"/>
    <property type="match status" value="1"/>
</dbReference>
<dbReference type="InterPro" id="IPR000719">
    <property type="entry name" value="Prot_kinase_dom"/>
</dbReference>
<dbReference type="PROSITE" id="PS00108">
    <property type="entry name" value="PROTEIN_KINASE_ST"/>
    <property type="match status" value="1"/>
</dbReference>
<keyword evidence="2 10" id="KW-0723">Serine/threonine-protein kinase</keyword>
<comment type="caution">
    <text evidence="10">The sequence shown here is derived from an EMBL/GenBank/DDBJ whole genome shotgun (WGS) entry which is preliminary data.</text>
</comment>
<evidence type="ECO:0000256" key="4">
    <source>
        <dbReference type="ARBA" id="ARBA00022741"/>
    </source>
</evidence>
<name>A0AAE0KEB8_9PEZI</name>
<dbReference type="PROSITE" id="PS50011">
    <property type="entry name" value="PROTEIN_KINASE_DOM"/>
    <property type="match status" value="1"/>
</dbReference>
<dbReference type="InterPro" id="IPR008271">
    <property type="entry name" value="Ser/Thr_kinase_AS"/>
</dbReference>
<reference evidence="10" key="2">
    <citation type="submission" date="2023-06" db="EMBL/GenBank/DDBJ databases">
        <authorList>
            <consortium name="Lawrence Berkeley National Laboratory"/>
            <person name="Haridas S."/>
            <person name="Hensen N."/>
            <person name="Bonometti L."/>
            <person name="Westerberg I."/>
            <person name="Brannstrom I.O."/>
            <person name="Guillou S."/>
            <person name="Cros-Aarteil S."/>
            <person name="Calhoun S."/>
            <person name="Kuo A."/>
            <person name="Mondo S."/>
            <person name="Pangilinan J."/>
            <person name="Riley R."/>
            <person name="LaButti K."/>
            <person name="Andreopoulos B."/>
            <person name="Lipzen A."/>
            <person name="Chen C."/>
            <person name="Yanf M."/>
            <person name="Daum C."/>
            <person name="Ng V."/>
            <person name="Clum A."/>
            <person name="Steindorff A."/>
            <person name="Ohm R."/>
            <person name="Martin F."/>
            <person name="Silar P."/>
            <person name="Natvig D."/>
            <person name="Lalanne C."/>
            <person name="Gautier V."/>
            <person name="Ament-velasquez S.L."/>
            <person name="Kruys A."/>
            <person name="Hutchinson M.I."/>
            <person name="Powell A.J."/>
            <person name="Barry K."/>
            <person name="Miller A.N."/>
            <person name="Grigoriev I.V."/>
            <person name="Debuchy R."/>
            <person name="Gladieux P."/>
            <person name="Thoren M.H."/>
            <person name="Johannesson H."/>
        </authorList>
    </citation>
    <scope>NUCLEOTIDE SEQUENCE</scope>
    <source>
        <strain evidence="10">CBS 232.78</strain>
    </source>
</reference>
<evidence type="ECO:0000256" key="2">
    <source>
        <dbReference type="ARBA" id="ARBA00022527"/>
    </source>
</evidence>
<dbReference type="InterPro" id="IPR011009">
    <property type="entry name" value="Kinase-like_dom_sf"/>
</dbReference>
<dbReference type="InterPro" id="IPR053235">
    <property type="entry name" value="Ser_Thr_kinase"/>
</dbReference>
<evidence type="ECO:0000313" key="11">
    <source>
        <dbReference type="Proteomes" id="UP001285441"/>
    </source>
</evidence>
<evidence type="ECO:0000256" key="6">
    <source>
        <dbReference type="ARBA" id="ARBA00022840"/>
    </source>
</evidence>
<keyword evidence="3" id="KW-0808">Transferase</keyword>
<dbReference type="GO" id="GO:0005524">
    <property type="term" value="F:ATP binding"/>
    <property type="evidence" value="ECO:0007669"/>
    <property type="project" value="UniProtKB-KW"/>
</dbReference>
<dbReference type="GO" id="GO:0004674">
    <property type="term" value="F:protein serine/threonine kinase activity"/>
    <property type="evidence" value="ECO:0007669"/>
    <property type="project" value="UniProtKB-KW"/>
</dbReference>
<organism evidence="10 11">
    <name type="scientific">Podospora didyma</name>
    <dbReference type="NCBI Taxonomy" id="330526"/>
    <lineage>
        <taxon>Eukaryota</taxon>
        <taxon>Fungi</taxon>
        <taxon>Dikarya</taxon>
        <taxon>Ascomycota</taxon>
        <taxon>Pezizomycotina</taxon>
        <taxon>Sordariomycetes</taxon>
        <taxon>Sordariomycetidae</taxon>
        <taxon>Sordariales</taxon>
        <taxon>Podosporaceae</taxon>
        <taxon>Podospora</taxon>
    </lineage>
</organism>
<dbReference type="Gene3D" id="1.10.510.10">
    <property type="entry name" value="Transferase(Phosphotransferase) domain 1"/>
    <property type="match status" value="2"/>
</dbReference>
<accession>A0AAE0KEB8</accession>
<sequence length="282" mass="32903">MSSPPIHIGQVLRGRLGNYAIAMKIQETVWFAKSHNDSQVIVKSVTGHLGIENEQDVLKRFRSRAPYRPLIDEIEDPAQPTTIVLKHLDDQLLDASVKKTLNRKEIKYVSRRVLEALSILHKDGYVHTDVKLDNIFINYEEDDGNDDVRFSDVELGDFETLMDLPWNTATNIWSFGTSDFNIFRPKTARPKDEDYRLEMLKSQFRYFGPWPGKIREILDEVTIMSLLKFLGLIPPSTMSPFRYVTEREVVKEDKEFIPKIMQMDWRDRPAAKQLLEDKWFLA</sequence>